<organism evidence="1">
    <name type="scientific">marine sediment metagenome</name>
    <dbReference type="NCBI Taxonomy" id="412755"/>
    <lineage>
        <taxon>unclassified sequences</taxon>
        <taxon>metagenomes</taxon>
        <taxon>ecological metagenomes</taxon>
    </lineage>
</organism>
<gene>
    <name evidence="1" type="ORF">LCGC14_1151100</name>
</gene>
<proteinExistence type="predicted"/>
<accession>A0A0F9LVE8</accession>
<comment type="caution">
    <text evidence="1">The sequence shown here is derived from an EMBL/GenBank/DDBJ whole genome shotgun (WGS) entry which is preliminary data.</text>
</comment>
<reference evidence="1" key="1">
    <citation type="journal article" date="2015" name="Nature">
        <title>Complex archaea that bridge the gap between prokaryotes and eukaryotes.</title>
        <authorList>
            <person name="Spang A."/>
            <person name="Saw J.H."/>
            <person name="Jorgensen S.L."/>
            <person name="Zaremba-Niedzwiedzka K."/>
            <person name="Martijn J."/>
            <person name="Lind A.E."/>
            <person name="van Eijk R."/>
            <person name="Schleper C."/>
            <person name="Guy L."/>
            <person name="Ettema T.J."/>
        </authorList>
    </citation>
    <scope>NUCLEOTIDE SEQUENCE</scope>
</reference>
<dbReference type="EMBL" id="LAZR01005534">
    <property type="protein sequence ID" value="KKM99114.1"/>
    <property type="molecule type" value="Genomic_DNA"/>
</dbReference>
<evidence type="ECO:0000313" key="1">
    <source>
        <dbReference type="EMBL" id="KKM99114.1"/>
    </source>
</evidence>
<dbReference type="AlphaFoldDB" id="A0A0F9LVE8"/>
<sequence length="143" mass="15773">MPPIKSLDRISKKWIEKASQAQGEYTEGIQNPKTDWMRATAAAETNYEQGVQKAIQNKRFGKGVAKSGSQKWQANSLAKGPSRWAEGIALSADEYQKGFSPFRDVIEKIVLPPRGPKGDPKNLQRVIILAKALHDAKLARTGS</sequence>
<name>A0A0F9LVE8_9ZZZZ</name>
<protein>
    <submittedName>
        <fullName evidence="1">Uncharacterized protein</fullName>
    </submittedName>
</protein>